<dbReference type="EMBL" id="LZKQ01000029">
    <property type="protein sequence ID" value="OBI91075.1"/>
    <property type="molecule type" value="Genomic_DNA"/>
</dbReference>
<dbReference type="RefSeq" id="WP_065119126.1">
    <property type="nucleotide sequence ID" value="NZ_LZKQ01000029.1"/>
</dbReference>
<name>A0A1A3CW98_MYCAS</name>
<organism evidence="1 2">
    <name type="scientific">Mycobacterium asiaticum</name>
    <dbReference type="NCBI Taxonomy" id="1790"/>
    <lineage>
        <taxon>Bacteria</taxon>
        <taxon>Bacillati</taxon>
        <taxon>Actinomycetota</taxon>
        <taxon>Actinomycetes</taxon>
        <taxon>Mycobacteriales</taxon>
        <taxon>Mycobacteriaceae</taxon>
        <taxon>Mycobacterium</taxon>
    </lineage>
</organism>
<comment type="caution">
    <text evidence="1">The sequence shown here is derived from an EMBL/GenBank/DDBJ whole genome shotgun (WGS) entry which is preliminary data.</text>
</comment>
<dbReference type="Proteomes" id="UP000093795">
    <property type="component" value="Unassembled WGS sequence"/>
</dbReference>
<sequence length="87" mass="9433">MSRVTAELGVYLVWRLGRFAGGILLAVGRADKSKMSGWAATTVEILDRLDADGGVHQRGTVVVALRLRLGPQGRVLHDGQRPARLSR</sequence>
<evidence type="ECO:0000313" key="2">
    <source>
        <dbReference type="Proteomes" id="UP000093795"/>
    </source>
</evidence>
<gene>
    <name evidence="1" type="ORF">A9X01_10770</name>
</gene>
<evidence type="ECO:0000313" key="1">
    <source>
        <dbReference type="EMBL" id="OBI91075.1"/>
    </source>
</evidence>
<dbReference type="AlphaFoldDB" id="A0A1A3CW98"/>
<proteinExistence type="predicted"/>
<protein>
    <submittedName>
        <fullName evidence="1">Uncharacterized protein</fullName>
    </submittedName>
</protein>
<accession>A0A1A3CW98</accession>
<reference evidence="1 2" key="1">
    <citation type="submission" date="2016-06" db="EMBL/GenBank/DDBJ databases">
        <authorList>
            <person name="Kjaerup R.B."/>
            <person name="Dalgaard T.S."/>
            <person name="Juul-Madsen H.R."/>
        </authorList>
    </citation>
    <scope>NUCLEOTIDE SEQUENCE [LARGE SCALE GENOMIC DNA]</scope>
    <source>
        <strain evidence="1 2">1081914.2</strain>
    </source>
</reference>